<feature type="transmembrane region" description="Helical" evidence="1">
    <location>
        <begin position="217"/>
        <end position="244"/>
    </location>
</feature>
<evidence type="ECO:0000256" key="1">
    <source>
        <dbReference type="SAM" id="Phobius"/>
    </source>
</evidence>
<feature type="domain" description="DUF6545" evidence="2">
    <location>
        <begin position="248"/>
        <end position="375"/>
    </location>
</feature>
<keyword evidence="1" id="KW-1133">Transmembrane helix</keyword>
<reference evidence="3 4" key="1">
    <citation type="submission" date="2021-03" db="EMBL/GenBank/DDBJ databases">
        <title>Sequencing the genomes of 1000 actinobacteria strains.</title>
        <authorList>
            <person name="Klenk H.-P."/>
        </authorList>
    </citation>
    <scope>NUCLEOTIDE SEQUENCE [LARGE SCALE GENOMIC DNA]</scope>
    <source>
        <strain evidence="3 4">DSM 44580</strain>
    </source>
</reference>
<name>A0ABS5AM40_9PSEU</name>
<dbReference type="InterPro" id="IPR046675">
    <property type="entry name" value="DUF6545"/>
</dbReference>
<proteinExistence type="predicted"/>
<dbReference type="NCBIfam" id="NF042915">
    <property type="entry name" value="MAB_1171c_fam"/>
    <property type="match status" value="1"/>
</dbReference>
<dbReference type="RefSeq" id="WP_143343116.1">
    <property type="nucleotide sequence ID" value="NZ_JAGIOO010000001.1"/>
</dbReference>
<dbReference type="Proteomes" id="UP001519363">
    <property type="component" value="Unassembled WGS sequence"/>
</dbReference>
<feature type="transmembrane region" description="Helical" evidence="1">
    <location>
        <begin position="99"/>
        <end position="120"/>
    </location>
</feature>
<gene>
    <name evidence="3" type="ORF">JOF53_006509</name>
</gene>
<accession>A0ABS5AM40</accession>
<keyword evidence="4" id="KW-1185">Reference proteome</keyword>
<organism evidence="3 4">
    <name type="scientific">Crossiella equi</name>
    <dbReference type="NCBI Taxonomy" id="130796"/>
    <lineage>
        <taxon>Bacteria</taxon>
        <taxon>Bacillati</taxon>
        <taxon>Actinomycetota</taxon>
        <taxon>Actinomycetes</taxon>
        <taxon>Pseudonocardiales</taxon>
        <taxon>Pseudonocardiaceae</taxon>
        <taxon>Crossiella</taxon>
    </lineage>
</organism>
<keyword evidence="1" id="KW-0472">Membrane</keyword>
<evidence type="ECO:0000313" key="4">
    <source>
        <dbReference type="Proteomes" id="UP001519363"/>
    </source>
</evidence>
<feature type="transmembrane region" description="Helical" evidence="1">
    <location>
        <begin position="30"/>
        <end position="47"/>
    </location>
</feature>
<sequence length="378" mass="41912">MLSNPITAAVLYGALLWALYKLFRAPRKWTLRAVVACLTCFLLQSHLTWPRPRAWIDSWTAPGVGKLIQNIIVLGVGYFLVAFFIIAASASLSEARRKLLLLSIPLFATAAILIIATFSIPADVRVELLQNSNARHFWAATFFLSQLAFTTTYYIGALYWTMRYHRIASQDTNRRLCHGLRIVAGGLSVLIFACLMRGVLVIVQYGGGLVPAPVTQLGVNLVIAGIFVLLIGVSYPGFATRLVALGNWYQRWRIYHQLRPLWTMFHEAYPEDSLSRTTPSRWRDLLSLRNVHMRYCRRVIEIRDGMVKISPYLTSRSADAASSPTPGDLAAELVAALRAQASGVPASTSATAVAQSDSRNLDDDARHLLTVAQALPAR</sequence>
<feature type="transmembrane region" description="Helical" evidence="1">
    <location>
        <begin position="140"/>
        <end position="161"/>
    </location>
</feature>
<comment type="caution">
    <text evidence="3">The sequence shown here is derived from an EMBL/GenBank/DDBJ whole genome shotgun (WGS) entry which is preliminary data.</text>
</comment>
<evidence type="ECO:0000259" key="2">
    <source>
        <dbReference type="Pfam" id="PF20182"/>
    </source>
</evidence>
<feature type="transmembrane region" description="Helical" evidence="1">
    <location>
        <begin position="182"/>
        <end position="205"/>
    </location>
</feature>
<dbReference type="InterPro" id="IPR050039">
    <property type="entry name" value="MAB_1171c-like"/>
</dbReference>
<feature type="transmembrane region" description="Helical" evidence="1">
    <location>
        <begin position="6"/>
        <end position="23"/>
    </location>
</feature>
<feature type="transmembrane region" description="Helical" evidence="1">
    <location>
        <begin position="67"/>
        <end position="87"/>
    </location>
</feature>
<dbReference type="Pfam" id="PF20182">
    <property type="entry name" value="DUF6545"/>
    <property type="match status" value="1"/>
</dbReference>
<evidence type="ECO:0000313" key="3">
    <source>
        <dbReference type="EMBL" id="MBP2477637.1"/>
    </source>
</evidence>
<keyword evidence="1" id="KW-0812">Transmembrane</keyword>
<dbReference type="EMBL" id="JAGIOO010000001">
    <property type="protein sequence ID" value="MBP2477637.1"/>
    <property type="molecule type" value="Genomic_DNA"/>
</dbReference>
<protein>
    <recommendedName>
        <fullName evidence="2">DUF6545 domain-containing protein</fullName>
    </recommendedName>
</protein>